<proteinExistence type="predicted"/>
<evidence type="ECO:0000256" key="1">
    <source>
        <dbReference type="SAM" id="MobiDB-lite"/>
    </source>
</evidence>
<evidence type="ECO:0000313" key="2">
    <source>
        <dbReference type="EMBL" id="EKG10239.1"/>
    </source>
</evidence>
<accession>K2RJD6</accession>
<feature type="region of interest" description="Disordered" evidence="1">
    <location>
        <begin position="21"/>
        <end position="61"/>
    </location>
</feature>
<protein>
    <submittedName>
        <fullName evidence="2">Uncharacterized protein</fullName>
    </submittedName>
</protein>
<evidence type="ECO:0000313" key="3">
    <source>
        <dbReference type="Proteomes" id="UP000007129"/>
    </source>
</evidence>
<dbReference type="Proteomes" id="UP000007129">
    <property type="component" value="Unassembled WGS sequence"/>
</dbReference>
<dbReference type="VEuPathDB" id="FungiDB:MPH_12689"/>
<reference evidence="2 3" key="1">
    <citation type="journal article" date="2012" name="BMC Genomics">
        <title>Tools to kill: Genome of one of the most destructive plant pathogenic fungi Macrophomina phaseolina.</title>
        <authorList>
            <person name="Islam M.S."/>
            <person name="Haque M.S."/>
            <person name="Islam M.M."/>
            <person name="Emdad E.M."/>
            <person name="Halim A."/>
            <person name="Hossen Q.M.M."/>
            <person name="Hossain M.Z."/>
            <person name="Ahmed B."/>
            <person name="Rahim S."/>
            <person name="Rahman M.S."/>
            <person name="Alam M.M."/>
            <person name="Hou S."/>
            <person name="Wan X."/>
            <person name="Saito J.A."/>
            <person name="Alam M."/>
        </authorList>
    </citation>
    <scope>NUCLEOTIDE SEQUENCE [LARGE SCALE GENOMIC DNA]</scope>
    <source>
        <strain evidence="2 3">MS6</strain>
    </source>
</reference>
<dbReference type="AlphaFoldDB" id="K2RJD6"/>
<name>K2RJD6_MACPH</name>
<sequence length="249" mass="27921">MEGKERWRDSSFVLVVSARVSHARHEPLRAHAPRQGKTEEDPDETPSRLRDPYPGRATATGGGTAVCLVSPHERVCTRIRVRGIEKGRWRRRNRGAANIGFIDIACDAAMSEPYLLGYAGRPTMPYLLTHIDFPFSREAPIRRKGRSPLVTACQAALLVSPSSVVADQLMRNCGRLSSFAQPSSARLWLATPFQKFCLARVWSSFSFCAPSYHADSLPAARMLSERVLPPRSRRQILHARHRVRRLGVI</sequence>
<dbReference type="HOGENOM" id="CLU_1115928_0_0_1"/>
<dbReference type="InParanoid" id="K2RJD6"/>
<dbReference type="EMBL" id="AHHD01000525">
    <property type="protein sequence ID" value="EKG10239.1"/>
    <property type="molecule type" value="Genomic_DNA"/>
</dbReference>
<comment type="caution">
    <text evidence="2">The sequence shown here is derived from an EMBL/GenBank/DDBJ whole genome shotgun (WGS) entry which is preliminary data.</text>
</comment>
<organism evidence="2 3">
    <name type="scientific">Macrophomina phaseolina (strain MS6)</name>
    <name type="common">Charcoal rot fungus</name>
    <dbReference type="NCBI Taxonomy" id="1126212"/>
    <lineage>
        <taxon>Eukaryota</taxon>
        <taxon>Fungi</taxon>
        <taxon>Dikarya</taxon>
        <taxon>Ascomycota</taxon>
        <taxon>Pezizomycotina</taxon>
        <taxon>Dothideomycetes</taxon>
        <taxon>Dothideomycetes incertae sedis</taxon>
        <taxon>Botryosphaeriales</taxon>
        <taxon>Botryosphaeriaceae</taxon>
        <taxon>Macrophomina</taxon>
    </lineage>
</organism>
<gene>
    <name evidence="2" type="ORF">MPH_12689</name>
</gene>